<organism evidence="1 2">
    <name type="scientific">Cuscuta campestris</name>
    <dbReference type="NCBI Taxonomy" id="132261"/>
    <lineage>
        <taxon>Eukaryota</taxon>
        <taxon>Viridiplantae</taxon>
        <taxon>Streptophyta</taxon>
        <taxon>Embryophyta</taxon>
        <taxon>Tracheophyta</taxon>
        <taxon>Spermatophyta</taxon>
        <taxon>Magnoliopsida</taxon>
        <taxon>eudicotyledons</taxon>
        <taxon>Gunneridae</taxon>
        <taxon>Pentapetalae</taxon>
        <taxon>asterids</taxon>
        <taxon>lamiids</taxon>
        <taxon>Solanales</taxon>
        <taxon>Convolvulaceae</taxon>
        <taxon>Cuscuteae</taxon>
        <taxon>Cuscuta</taxon>
        <taxon>Cuscuta subgen. Grammica</taxon>
        <taxon>Cuscuta sect. Cleistogrammica</taxon>
    </lineage>
</organism>
<evidence type="ECO:0000313" key="2">
    <source>
        <dbReference type="Proteomes" id="UP000595140"/>
    </source>
</evidence>
<evidence type="ECO:0000313" key="1">
    <source>
        <dbReference type="EMBL" id="VFQ67142.1"/>
    </source>
</evidence>
<protein>
    <submittedName>
        <fullName evidence="1">Uncharacterized protein</fullName>
    </submittedName>
</protein>
<dbReference type="OrthoDB" id="5586at2759"/>
<name>A0A484KY21_9ASTE</name>
<sequence>MDVDFDGDVTNLDAELLQLSEVSPMAIKANPHIPEKLFDQWLLLPDTVSLVKSLVNNAKGGGPLNVSGTFSIVLWYTTFVGSNGVVGSFSNS</sequence>
<proteinExistence type="predicted"/>
<gene>
    <name evidence="1" type="ORF">CCAM_LOCUS8918</name>
</gene>
<dbReference type="Proteomes" id="UP000595140">
    <property type="component" value="Unassembled WGS sequence"/>
</dbReference>
<reference evidence="1 2" key="1">
    <citation type="submission" date="2018-04" db="EMBL/GenBank/DDBJ databases">
        <authorList>
            <person name="Vogel A."/>
        </authorList>
    </citation>
    <scope>NUCLEOTIDE SEQUENCE [LARGE SCALE GENOMIC DNA]</scope>
</reference>
<keyword evidence="2" id="KW-1185">Reference proteome</keyword>
<dbReference type="AlphaFoldDB" id="A0A484KY21"/>
<accession>A0A484KY21</accession>
<dbReference type="EMBL" id="OOIL02000571">
    <property type="protein sequence ID" value="VFQ67142.1"/>
    <property type="molecule type" value="Genomic_DNA"/>
</dbReference>